<protein>
    <recommendedName>
        <fullName evidence="3">Peptidase C1A papain C-terminal domain-containing protein</fullName>
    </recommendedName>
</protein>
<organism evidence="1 2">
    <name type="scientific">Thalassococcus lentus</name>
    <dbReference type="NCBI Taxonomy" id="1210524"/>
    <lineage>
        <taxon>Bacteria</taxon>
        <taxon>Pseudomonadati</taxon>
        <taxon>Pseudomonadota</taxon>
        <taxon>Alphaproteobacteria</taxon>
        <taxon>Rhodobacterales</taxon>
        <taxon>Roseobacteraceae</taxon>
        <taxon>Thalassococcus</taxon>
    </lineage>
</organism>
<proteinExistence type="predicted"/>
<reference evidence="1 2" key="1">
    <citation type="submission" date="2023-01" db="EMBL/GenBank/DDBJ databases">
        <title>Thalassococcus onchidii sp. nov., isolated from a marine invertebrate from the South China Sea.</title>
        <authorList>
            <person name="Xu S."/>
            <person name="Liu Z."/>
            <person name="Xu Y."/>
        </authorList>
    </citation>
    <scope>NUCLEOTIDE SEQUENCE [LARGE SCALE GENOMIC DNA]</scope>
    <source>
        <strain evidence="1 2">KCTC 32084</strain>
    </source>
</reference>
<dbReference type="Gene3D" id="3.90.70.10">
    <property type="entry name" value="Cysteine proteinases"/>
    <property type="match status" value="1"/>
</dbReference>
<name>A0ABT4XTL1_9RHOB</name>
<dbReference type="EMBL" id="JAQIOY010000003">
    <property type="protein sequence ID" value="MDA7425268.1"/>
    <property type="molecule type" value="Genomic_DNA"/>
</dbReference>
<dbReference type="SUPFAM" id="SSF54001">
    <property type="entry name" value="Cysteine proteinases"/>
    <property type="match status" value="1"/>
</dbReference>
<dbReference type="Proteomes" id="UP001210720">
    <property type="component" value="Unassembled WGS sequence"/>
</dbReference>
<keyword evidence="2" id="KW-1185">Reference proteome</keyword>
<comment type="caution">
    <text evidence="1">The sequence shown here is derived from an EMBL/GenBank/DDBJ whole genome shotgun (WGS) entry which is preliminary data.</text>
</comment>
<gene>
    <name evidence="1" type="ORF">PFY00_11060</name>
</gene>
<dbReference type="InterPro" id="IPR038765">
    <property type="entry name" value="Papain-like_cys_pep_sf"/>
</dbReference>
<accession>A0ABT4XTL1</accession>
<evidence type="ECO:0000313" key="2">
    <source>
        <dbReference type="Proteomes" id="UP001210720"/>
    </source>
</evidence>
<sequence>MLSAFLSQTLDFSGYAVPPSVAKLCASHSYPDEVQARPVSQMAACSVLRDAPDTWHAPSQGIRGTCTAFAVAHCAEILMSQSGETPPKLSPEFLYHFMRKAAADQADSVIDYDLGACFLEHAIEPLQISGLCHEAHLPYADELSDLPAGAFALEPDADALADARNHKFLCAGHANYGSDIQPPEEVGDWIYKLLADDGLPVAIALPVLKMDSPGRTNWRYPGAFNAGRVPGPYSMIHEFGETLDERRVSAHAVCLTGFVPGPEEIGGGWFTFRNSWGTRWGRHGAPRGHGYLSMNYVRGYTIEYLAIKKAS</sequence>
<evidence type="ECO:0008006" key="3">
    <source>
        <dbReference type="Google" id="ProtNLM"/>
    </source>
</evidence>
<evidence type="ECO:0000313" key="1">
    <source>
        <dbReference type="EMBL" id="MDA7425268.1"/>
    </source>
</evidence>
<dbReference type="RefSeq" id="WP_271432612.1">
    <property type="nucleotide sequence ID" value="NZ_JAQIOY010000003.1"/>
</dbReference>